<keyword evidence="2" id="KW-1185">Reference proteome</keyword>
<protein>
    <submittedName>
        <fullName evidence="1">Uncharacterized protein</fullName>
    </submittedName>
</protein>
<dbReference type="RefSeq" id="WP_130022646.1">
    <property type="nucleotide sequence ID" value="NZ_SEWF01000029.1"/>
</dbReference>
<dbReference type="EMBL" id="SEWF01000029">
    <property type="protein sequence ID" value="RYU94191.1"/>
    <property type="molecule type" value="Genomic_DNA"/>
</dbReference>
<evidence type="ECO:0000313" key="1">
    <source>
        <dbReference type="EMBL" id="RYU94191.1"/>
    </source>
</evidence>
<comment type="caution">
    <text evidence="1">The sequence shown here is derived from an EMBL/GenBank/DDBJ whole genome shotgun (WGS) entry which is preliminary data.</text>
</comment>
<evidence type="ECO:0000313" key="2">
    <source>
        <dbReference type="Proteomes" id="UP000293162"/>
    </source>
</evidence>
<reference evidence="1 2" key="1">
    <citation type="submission" date="2019-02" db="EMBL/GenBank/DDBJ databases">
        <title>Bacterial novel species Emticicia sp. 17J42-9 isolated from soil.</title>
        <authorList>
            <person name="Jung H.-Y."/>
        </authorList>
    </citation>
    <scope>NUCLEOTIDE SEQUENCE [LARGE SCALE GENOMIC DNA]</scope>
    <source>
        <strain evidence="1 2">17J42-9</strain>
    </source>
</reference>
<dbReference type="Proteomes" id="UP000293162">
    <property type="component" value="Unassembled WGS sequence"/>
</dbReference>
<dbReference type="OrthoDB" id="9879914at2"/>
<dbReference type="AlphaFoldDB" id="A0A4Q5LWL9"/>
<sequence length="87" mass="9679">MTILQTSRLEEFEKLLLQQVEVVQKNKLRIVGKLLDVVPDDTHAGLHKLLIEQGFISSGTVGKIVLEPKLTVATVFTKNILTVNKIS</sequence>
<name>A0A4Q5LWL9_9BACT</name>
<accession>A0A4Q5LWL9</accession>
<proteinExistence type="predicted"/>
<gene>
    <name evidence="1" type="ORF">EWM59_17980</name>
</gene>
<organism evidence="1 2">
    <name type="scientific">Emticicia agri</name>
    <dbReference type="NCBI Taxonomy" id="2492393"/>
    <lineage>
        <taxon>Bacteria</taxon>
        <taxon>Pseudomonadati</taxon>
        <taxon>Bacteroidota</taxon>
        <taxon>Cytophagia</taxon>
        <taxon>Cytophagales</taxon>
        <taxon>Leadbetterellaceae</taxon>
        <taxon>Emticicia</taxon>
    </lineage>
</organism>